<dbReference type="Proteomes" id="UP000234681">
    <property type="component" value="Chromosome 2"/>
</dbReference>
<feature type="region of interest" description="Disordered" evidence="1">
    <location>
        <begin position="1"/>
        <end position="33"/>
    </location>
</feature>
<feature type="compositionally biased region" description="Polar residues" evidence="1">
    <location>
        <begin position="1"/>
        <end position="16"/>
    </location>
</feature>
<evidence type="ECO:0000313" key="2">
    <source>
        <dbReference type="EMBL" id="EDM00732.1"/>
    </source>
</evidence>
<organism evidence="2 3">
    <name type="scientific">Rattus norvegicus</name>
    <name type="common">Rat</name>
    <dbReference type="NCBI Taxonomy" id="10116"/>
    <lineage>
        <taxon>Eukaryota</taxon>
        <taxon>Metazoa</taxon>
        <taxon>Chordata</taxon>
        <taxon>Craniata</taxon>
        <taxon>Vertebrata</taxon>
        <taxon>Euteleostomi</taxon>
        <taxon>Mammalia</taxon>
        <taxon>Eutheria</taxon>
        <taxon>Euarchontoglires</taxon>
        <taxon>Glires</taxon>
        <taxon>Rodentia</taxon>
        <taxon>Myomorpha</taxon>
        <taxon>Muroidea</taxon>
        <taxon>Muridae</taxon>
        <taxon>Murinae</taxon>
        <taxon>Rattus</taxon>
    </lineage>
</organism>
<reference evidence="2 3" key="1">
    <citation type="submission" date="2005-09" db="EMBL/GenBank/DDBJ databases">
        <authorList>
            <person name="Mural R.J."/>
            <person name="Li P.W."/>
            <person name="Adams M.D."/>
            <person name="Amanatides P.G."/>
            <person name="Baden-Tillson H."/>
            <person name="Barnstead M."/>
            <person name="Chin S.H."/>
            <person name="Dew I."/>
            <person name="Evans C.A."/>
            <person name="Ferriera S."/>
            <person name="Flanigan M."/>
            <person name="Fosler C."/>
            <person name="Glodek A."/>
            <person name="Gu Z."/>
            <person name="Holt R.A."/>
            <person name="Jennings D."/>
            <person name="Kraft C.L."/>
            <person name="Lu F."/>
            <person name="Nguyen T."/>
            <person name="Nusskern D.R."/>
            <person name="Pfannkoch C.M."/>
            <person name="Sitter C."/>
            <person name="Sutton G.G."/>
            <person name="Venter J.C."/>
            <person name="Wang Z."/>
            <person name="Woodage T."/>
            <person name="Zheng X.H."/>
            <person name="Zhong F."/>
        </authorList>
    </citation>
    <scope>NUCLEOTIDE SEQUENCE [LARGE SCALE GENOMIC DNA]</scope>
    <source>
        <strain>BN</strain>
        <strain evidence="3">Sprague-Dawley</strain>
    </source>
</reference>
<gene>
    <name evidence="2" type="ORF">rCG_62501</name>
</gene>
<dbReference type="EMBL" id="CH473976">
    <property type="protein sequence ID" value="EDM00732.1"/>
    <property type="molecule type" value="Genomic_DNA"/>
</dbReference>
<proteinExistence type="predicted"/>
<name>A6J657_RAT</name>
<evidence type="ECO:0000313" key="3">
    <source>
        <dbReference type="Proteomes" id="UP000234681"/>
    </source>
</evidence>
<protein>
    <submittedName>
        <fullName evidence="2">RCG62501, isoform CRA_b</fullName>
    </submittedName>
</protein>
<accession>A6J657</accession>
<evidence type="ECO:0000256" key="1">
    <source>
        <dbReference type="SAM" id="MobiDB-lite"/>
    </source>
</evidence>
<sequence length="80" mass="8739">MTASQELSLQEGQQKAGSVLERLDRPKRRPDLTLSTPVMQSTFADCQLAGSSKQKWTGWRLNLAASPQSHAWSLPASCPA</sequence>
<dbReference type="AlphaFoldDB" id="A6J657"/>